<reference evidence="3 4" key="1">
    <citation type="submission" date="2019-09" db="EMBL/GenBank/DDBJ databases">
        <title>Isolation and complete genome sequencing of Methylocystis species.</title>
        <authorList>
            <person name="Rumah B.L."/>
            <person name="Stead C.E."/>
            <person name="Stevens B.C."/>
            <person name="Minton N.P."/>
            <person name="Grosse-Honebrink A."/>
            <person name="Zhang Y."/>
        </authorList>
    </citation>
    <scope>NUCLEOTIDE SEQUENCE [LARGE SCALE GENOMIC DNA]</scope>
    <source>
        <strain evidence="3 4">BRCS2</strain>
    </source>
</reference>
<evidence type="ECO:0000256" key="1">
    <source>
        <dbReference type="SAM" id="MobiDB-lite"/>
    </source>
</evidence>
<name>A0A6B8MAZ3_9HYPH</name>
<proteinExistence type="predicted"/>
<accession>A0A6B8MAZ3</accession>
<evidence type="ECO:0000313" key="4">
    <source>
        <dbReference type="Proteomes" id="UP000422569"/>
    </source>
</evidence>
<dbReference type="InterPro" id="IPR001387">
    <property type="entry name" value="Cro/C1-type_HTH"/>
</dbReference>
<dbReference type="PANTHER" id="PTHR35010:SF2">
    <property type="entry name" value="BLL4672 PROTEIN"/>
    <property type="match status" value="1"/>
</dbReference>
<dbReference type="SMART" id="SM00530">
    <property type="entry name" value="HTH_XRE"/>
    <property type="match status" value="1"/>
</dbReference>
<dbReference type="AlphaFoldDB" id="A0A6B8MAZ3"/>
<evidence type="ECO:0000313" key="3">
    <source>
        <dbReference type="EMBL" id="QGM98749.1"/>
    </source>
</evidence>
<dbReference type="InterPro" id="IPR010982">
    <property type="entry name" value="Lambda_DNA-bd_dom_sf"/>
</dbReference>
<feature type="domain" description="HTH cro/C1-type" evidence="2">
    <location>
        <begin position="13"/>
        <end position="81"/>
    </location>
</feature>
<dbReference type="PANTHER" id="PTHR35010">
    <property type="entry name" value="BLL4672 PROTEIN-RELATED"/>
    <property type="match status" value="1"/>
</dbReference>
<feature type="region of interest" description="Disordered" evidence="1">
    <location>
        <begin position="14"/>
        <end position="36"/>
    </location>
</feature>
<dbReference type="CDD" id="cd00093">
    <property type="entry name" value="HTH_XRE"/>
    <property type="match status" value="1"/>
</dbReference>
<dbReference type="KEGG" id="mpar:F7D14_15515"/>
<dbReference type="EMBL" id="CP044331">
    <property type="protein sequence ID" value="QGM98749.1"/>
    <property type="molecule type" value="Genomic_DNA"/>
</dbReference>
<evidence type="ECO:0000259" key="2">
    <source>
        <dbReference type="SMART" id="SM00530"/>
    </source>
</evidence>
<dbReference type="Pfam" id="PF17765">
    <property type="entry name" value="MLTR_LBD"/>
    <property type="match status" value="1"/>
</dbReference>
<organism evidence="3 4">
    <name type="scientific">Methylocystis parvus</name>
    <dbReference type="NCBI Taxonomy" id="134"/>
    <lineage>
        <taxon>Bacteria</taxon>
        <taxon>Pseudomonadati</taxon>
        <taxon>Pseudomonadota</taxon>
        <taxon>Alphaproteobacteria</taxon>
        <taxon>Hyphomicrobiales</taxon>
        <taxon>Methylocystaceae</taxon>
        <taxon>Methylocystis</taxon>
    </lineage>
</organism>
<protein>
    <submittedName>
        <fullName evidence="3">Helix-turn-helix domain-containing protein</fullName>
    </submittedName>
</protein>
<gene>
    <name evidence="3" type="ORF">F7D14_15515</name>
</gene>
<dbReference type="GO" id="GO:0003677">
    <property type="term" value="F:DNA binding"/>
    <property type="evidence" value="ECO:0007669"/>
    <property type="project" value="InterPro"/>
</dbReference>
<dbReference type="Pfam" id="PF13560">
    <property type="entry name" value="HTH_31"/>
    <property type="match status" value="1"/>
</dbReference>
<dbReference type="Proteomes" id="UP000422569">
    <property type="component" value="Chromosome"/>
</dbReference>
<dbReference type="Gene3D" id="3.30.450.180">
    <property type="match status" value="1"/>
</dbReference>
<dbReference type="RefSeq" id="WP_016921109.1">
    <property type="nucleotide sequence ID" value="NZ_CP044331.1"/>
</dbReference>
<sequence length="273" mass="30765">MLDTDQRRLLGDFIRGRRERARPEAPGGRRRTPGLRREELAARAGISATWCAWIEQGREVQASPEALGRIARALSLSAAERAYLFELAGRIDPETPSSPIDSTPRSLRAFVGAAEHPAYALDCFWNACCWNDTAADLFAGWLDGEHQRNLLRFVFCDDAARSLIPDWEARALRLLAEFRADYGHMFRDVRVKRFVDALRDESPLFARAWDAQDVLHREGGLRAFDHPVSGRLWFEQHSFTPADAPAYRLVLLVPGDDDGGLAHGDRTLGDRKK</sequence>
<dbReference type="SUPFAM" id="SSF47413">
    <property type="entry name" value="lambda repressor-like DNA-binding domains"/>
    <property type="match status" value="1"/>
</dbReference>
<keyword evidence="4" id="KW-1185">Reference proteome</keyword>
<dbReference type="Gene3D" id="1.10.260.40">
    <property type="entry name" value="lambda repressor-like DNA-binding domains"/>
    <property type="match status" value="1"/>
</dbReference>
<dbReference type="InterPro" id="IPR041413">
    <property type="entry name" value="MLTR_LBD"/>
</dbReference>